<dbReference type="RefSeq" id="WP_307149296.1">
    <property type="nucleotide sequence ID" value="NZ_JAUSTU010000003.1"/>
</dbReference>
<comment type="caution">
    <text evidence="2">The sequence shown here is derived from an EMBL/GenBank/DDBJ whole genome shotgun (WGS) entry which is preliminary data.</text>
</comment>
<name>A0ABT9V174_9BACL</name>
<feature type="transmembrane region" description="Helical" evidence="1">
    <location>
        <begin position="16"/>
        <end position="36"/>
    </location>
</feature>
<protein>
    <submittedName>
        <fullName evidence="2">Uncharacterized protein</fullName>
    </submittedName>
</protein>
<accession>A0ABT9V174</accession>
<reference evidence="2 3" key="1">
    <citation type="submission" date="2023-07" db="EMBL/GenBank/DDBJ databases">
        <title>Genomic Encyclopedia of Type Strains, Phase IV (KMG-IV): sequencing the most valuable type-strain genomes for metagenomic binning, comparative biology and taxonomic classification.</title>
        <authorList>
            <person name="Goeker M."/>
        </authorList>
    </citation>
    <scope>NUCLEOTIDE SEQUENCE [LARGE SCALE GENOMIC DNA]</scope>
    <source>
        <strain evidence="2 3">DSM 23948</strain>
    </source>
</reference>
<keyword evidence="3" id="KW-1185">Reference proteome</keyword>
<feature type="transmembrane region" description="Helical" evidence="1">
    <location>
        <begin position="71"/>
        <end position="92"/>
    </location>
</feature>
<evidence type="ECO:0000313" key="3">
    <source>
        <dbReference type="Proteomes" id="UP001231362"/>
    </source>
</evidence>
<organism evidence="2 3">
    <name type="scientific">Anoxybacillus andreesenii</name>
    <dbReference type="NCBI Taxonomy" id="1325932"/>
    <lineage>
        <taxon>Bacteria</taxon>
        <taxon>Bacillati</taxon>
        <taxon>Bacillota</taxon>
        <taxon>Bacilli</taxon>
        <taxon>Bacillales</taxon>
        <taxon>Anoxybacillaceae</taxon>
        <taxon>Anoxybacillus</taxon>
    </lineage>
</organism>
<proteinExistence type="predicted"/>
<keyword evidence="1" id="KW-1133">Transmembrane helix</keyword>
<keyword evidence="1" id="KW-0472">Membrane</keyword>
<sequence length="94" mass="10712">MAELGLSYLLAEKFNYYLLDMMFYVGLFSSVFFIFFSSTGGLPTNYSEIRIALSYTGIKNNYKFKRTFGSLSVNCFVLGSVLFFFVGFMVAFSI</sequence>
<evidence type="ECO:0000256" key="1">
    <source>
        <dbReference type="SAM" id="Phobius"/>
    </source>
</evidence>
<evidence type="ECO:0000313" key="2">
    <source>
        <dbReference type="EMBL" id="MDQ0154703.1"/>
    </source>
</evidence>
<dbReference type="Proteomes" id="UP001231362">
    <property type="component" value="Unassembled WGS sequence"/>
</dbReference>
<keyword evidence="1" id="KW-0812">Transmembrane</keyword>
<dbReference type="EMBL" id="JAUSTU010000003">
    <property type="protein sequence ID" value="MDQ0154703.1"/>
    <property type="molecule type" value="Genomic_DNA"/>
</dbReference>
<gene>
    <name evidence="2" type="ORF">J2S07_001007</name>
</gene>